<protein>
    <recommendedName>
        <fullName evidence="1">DUF6285 domain-containing protein</fullName>
    </recommendedName>
</protein>
<proteinExistence type="predicted"/>
<gene>
    <name evidence="2" type="ORF">GGR43_001493</name>
</gene>
<feature type="domain" description="DUF6285" evidence="1">
    <location>
        <begin position="24"/>
        <end position="114"/>
    </location>
</feature>
<organism evidence="2 3">
    <name type="scientific">Sphingobium jiangsuense</name>
    <dbReference type="NCBI Taxonomy" id="870476"/>
    <lineage>
        <taxon>Bacteria</taxon>
        <taxon>Pseudomonadati</taxon>
        <taxon>Pseudomonadota</taxon>
        <taxon>Alphaproteobacteria</taxon>
        <taxon>Sphingomonadales</taxon>
        <taxon>Sphingomonadaceae</taxon>
        <taxon>Sphingobium</taxon>
    </lineage>
</organism>
<keyword evidence="3" id="KW-1185">Reference proteome</keyword>
<dbReference type="RefSeq" id="WP_188071329.1">
    <property type="nucleotide sequence ID" value="NZ_BSPS01000121.1"/>
</dbReference>
<dbReference type="EMBL" id="JACIDT010000004">
    <property type="protein sequence ID" value="MBB3925778.1"/>
    <property type="molecule type" value="Genomic_DNA"/>
</dbReference>
<evidence type="ECO:0000313" key="3">
    <source>
        <dbReference type="Proteomes" id="UP000571950"/>
    </source>
</evidence>
<dbReference type="Pfam" id="PF19802">
    <property type="entry name" value="DUF6285"/>
    <property type="match status" value="1"/>
</dbReference>
<dbReference type="AlphaFoldDB" id="A0A7W6BND2"/>
<name>A0A7W6BND2_9SPHN</name>
<evidence type="ECO:0000259" key="1">
    <source>
        <dbReference type="Pfam" id="PF19802"/>
    </source>
</evidence>
<sequence>MLDDPRPEELLAAVARLLREEIGPQLTDAAAFHARVAANALDLVRRQIADEAAIDAAENARLAALLGTSGTTAGLNRLLAARLRAGAGEAEMPGLMDHLWETTLAKIAVDQPRYASIAPALAIRAARRRERKNA</sequence>
<evidence type="ECO:0000313" key="2">
    <source>
        <dbReference type="EMBL" id="MBB3925778.1"/>
    </source>
</evidence>
<dbReference type="Proteomes" id="UP000571950">
    <property type="component" value="Unassembled WGS sequence"/>
</dbReference>
<dbReference type="InterPro" id="IPR046252">
    <property type="entry name" value="DUF6285"/>
</dbReference>
<reference evidence="2 3" key="1">
    <citation type="submission" date="2020-08" db="EMBL/GenBank/DDBJ databases">
        <title>Genomic Encyclopedia of Type Strains, Phase IV (KMG-IV): sequencing the most valuable type-strain genomes for metagenomic binning, comparative biology and taxonomic classification.</title>
        <authorList>
            <person name="Goeker M."/>
        </authorList>
    </citation>
    <scope>NUCLEOTIDE SEQUENCE [LARGE SCALE GENOMIC DNA]</scope>
    <source>
        <strain evidence="2 3">DSM 26189</strain>
    </source>
</reference>
<accession>A0A7W6BND2</accession>
<comment type="caution">
    <text evidence="2">The sequence shown here is derived from an EMBL/GenBank/DDBJ whole genome shotgun (WGS) entry which is preliminary data.</text>
</comment>